<dbReference type="NCBIfam" id="TIGR04558">
    <property type="entry name" value="SoxH_rel_PQQ_1"/>
    <property type="match status" value="1"/>
</dbReference>
<evidence type="ECO:0000256" key="1">
    <source>
        <dbReference type="ARBA" id="ARBA00005250"/>
    </source>
</evidence>
<dbReference type="Gene3D" id="3.60.15.10">
    <property type="entry name" value="Ribonuclease Z/Hydroxyacylglutathione hydrolase-like"/>
    <property type="match status" value="1"/>
</dbReference>
<dbReference type="InterPro" id="IPR050855">
    <property type="entry name" value="NDM-1-like"/>
</dbReference>
<reference evidence="3 4" key="1">
    <citation type="submission" date="2019-09" db="EMBL/GenBank/DDBJ databases">
        <authorList>
            <person name="Dittami M. S."/>
        </authorList>
    </citation>
    <scope>NUCLEOTIDE SEQUENCE [LARGE SCALE GENOMIC DNA]</scope>
    <source>
        <strain evidence="3">SPHINGO391</strain>
    </source>
</reference>
<dbReference type="InterPro" id="IPR030811">
    <property type="entry name" value="SoxH-rel_PQQ_1"/>
</dbReference>
<dbReference type="SUPFAM" id="SSF56281">
    <property type="entry name" value="Metallo-hydrolase/oxidoreductase"/>
    <property type="match status" value="1"/>
</dbReference>
<proteinExistence type="inferred from homology"/>
<dbReference type="CDD" id="cd16282">
    <property type="entry name" value="metallo-hydrolase-like_MBL-fold"/>
    <property type="match status" value="1"/>
</dbReference>
<dbReference type="InterPro" id="IPR001279">
    <property type="entry name" value="Metallo-B-lactamas"/>
</dbReference>
<dbReference type="EMBL" id="CABVLI010000046">
    <property type="protein sequence ID" value="VVT28246.1"/>
    <property type="molecule type" value="Genomic_DNA"/>
</dbReference>
<gene>
    <name evidence="3" type="ORF">SPHINGO391_500159</name>
</gene>
<name>A0A5E8A9V7_9SPHN</name>
<feature type="domain" description="Metallo-beta-lactamase" evidence="2">
    <location>
        <begin position="39"/>
        <end position="219"/>
    </location>
</feature>
<organism evidence="3 4">
    <name type="scientific">Sphingomonas aurantiaca</name>
    <dbReference type="NCBI Taxonomy" id="185949"/>
    <lineage>
        <taxon>Bacteria</taxon>
        <taxon>Pseudomonadati</taxon>
        <taxon>Pseudomonadota</taxon>
        <taxon>Alphaproteobacteria</taxon>
        <taxon>Sphingomonadales</taxon>
        <taxon>Sphingomonadaceae</taxon>
        <taxon>Sphingomonas</taxon>
    </lineage>
</organism>
<evidence type="ECO:0000313" key="4">
    <source>
        <dbReference type="Proteomes" id="UP000326857"/>
    </source>
</evidence>
<dbReference type="PANTHER" id="PTHR42951">
    <property type="entry name" value="METALLO-BETA-LACTAMASE DOMAIN-CONTAINING"/>
    <property type="match status" value="1"/>
</dbReference>
<evidence type="ECO:0000259" key="2">
    <source>
        <dbReference type="SMART" id="SM00849"/>
    </source>
</evidence>
<dbReference type="AlphaFoldDB" id="A0A5E8A9V7"/>
<protein>
    <submittedName>
        <fullName evidence="3">Hydrolase</fullName>
    </submittedName>
</protein>
<comment type="similarity">
    <text evidence="1">Belongs to the metallo-beta-lactamase superfamily. Class-B beta-lactamase family.</text>
</comment>
<dbReference type="SMART" id="SM00849">
    <property type="entry name" value="Lactamase_B"/>
    <property type="match status" value="1"/>
</dbReference>
<dbReference type="Pfam" id="PF00753">
    <property type="entry name" value="Lactamase_B"/>
    <property type="match status" value="1"/>
</dbReference>
<dbReference type="GO" id="GO:0017001">
    <property type="term" value="P:antibiotic catabolic process"/>
    <property type="evidence" value="ECO:0007669"/>
    <property type="project" value="UniProtKB-ARBA"/>
</dbReference>
<dbReference type="PANTHER" id="PTHR42951:SF4">
    <property type="entry name" value="ACYL-COENZYME A THIOESTERASE MBLAC2"/>
    <property type="match status" value="1"/>
</dbReference>
<dbReference type="GO" id="GO:0016787">
    <property type="term" value="F:hydrolase activity"/>
    <property type="evidence" value="ECO:0007669"/>
    <property type="project" value="UniProtKB-KW"/>
</dbReference>
<sequence>MPVVAAAFRYGLKPEVVADGIWVVRGADDAILMGNGGAIANVTILDTADGAVLVDAGPSLRYGTELTALAKKLTGKPVARVYLTHLHPDHTYGDAAFQPPQIAGTPALIAELKSEGPGFSDGMYRLLGDWMRGTELHIPGHVIATPSETIGGRTLRLLALAGHSGADLAIYDEATRTLIAGDLVFHDRAPSTPHADLPHWRTSLDTLKGLGQLRVIPGHGPIDSTPHAAIDQTRDWIDWIDMALTDAIQAGLDPVEAGEIAIPPRFAAMKAARYELQRSVSHFYPGLEERSLPLVGKRA</sequence>
<accession>A0A5E8A9V7</accession>
<keyword evidence="3" id="KW-0378">Hydrolase</keyword>
<dbReference type="InterPro" id="IPR036866">
    <property type="entry name" value="RibonucZ/Hydroxyglut_hydro"/>
</dbReference>
<dbReference type="RefSeq" id="WP_056409554.1">
    <property type="nucleotide sequence ID" value="NZ_LR701528.1"/>
</dbReference>
<dbReference type="Proteomes" id="UP000326857">
    <property type="component" value="Unassembled WGS sequence"/>
</dbReference>
<evidence type="ECO:0000313" key="3">
    <source>
        <dbReference type="EMBL" id="VVT28246.1"/>
    </source>
</evidence>